<dbReference type="InterPro" id="IPR003594">
    <property type="entry name" value="HATPase_dom"/>
</dbReference>
<evidence type="ECO:0000256" key="6">
    <source>
        <dbReference type="SAM" id="Coils"/>
    </source>
</evidence>
<accession>A0ABP6UKH0</accession>
<keyword evidence="3" id="KW-0597">Phosphoprotein</keyword>
<feature type="coiled-coil region" evidence="6">
    <location>
        <begin position="5"/>
        <end position="53"/>
    </location>
</feature>
<feature type="domain" description="PAC" evidence="9">
    <location>
        <begin position="126"/>
        <end position="178"/>
    </location>
</feature>
<dbReference type="SMART" id="SM00387">
    <property type="entry name" value="HATPase_c"/>
    <property type="match status" value="1"/>
</dbReference>
<dbReference type="Pfam" id="PF00512">
    <property type="entry name" value="HisKA"/>
    <property type="match status" value="1"/>
</dbReference>
<dbReference type="PANTHER" id="PTHR43304:SF1">
    <property type="entry name" value="PAC DOMAIN-CONTAINING PROTEIN"/>
    <property type="match status" value="1"/>
</dbReference>
<dbReference type="Gene3D" id="3.30.450.20">
    <property type="entry name" value="PAS domain"/>
    <property type="match status" value="1"/>
</dbReference>
<dbReference type="InterPro" id="IPR005467">
    <property type="entry name" value="His_kinase_dom"/>
</dbReference>
<evidence type="ECO:0000313" key="11">
    <source>
        <dbReference type="Proteomes" id="UP001500459"/>
    </source>
</evidence>
<dbReference type="InterPro" id="IPR013655">
    <property type="entry name" value="PAS_fold_3"/>
</dbReference>
<dbReference type="InterPro" id="IPR052162">
    <property type="entry name" value="Sensor_kinase/Photoreceptor"/>
</dbReference>
<proteinExistence type="predicted"/>
<dbReference type="InterPro" id="IPR001610">
    <property type="entry name" value="PAC"/>
</dbReference>
<evidence type="ECO:0000256" key="1">
    <source>
        <dbReference type="ARBA" id="ARBA00000085"/>
    </source>
</evidence>
<dbReference type="CDD" id="cd00130">
    <property type="entry name" value="PAS"/>
    <property type="match status" value="1"/>
</dbReference>
<evidence type="ECO:0000259" key="7">
    <source>
        <dbReference type="PROSITE" id="PS50109"/>
    </source>
</evidence>
<evidence type="ECO:0000256" key="2">
    <source>
        <dbReference type="ARBA" id="ARBA00012438"/>
    </source>
</evidence>
<dbReference type="SUPFAM" id="SSF47384">
    <property type="entry name" value="Homodimeric domain of signal transducing histidine kinase"/>
    <property type="match status" value="1"/>
</dbReference>
<evidence type="ECO:0000259" key="9">
    <source>
        <dbReference type="PROSITE" id="PS50113"/>
    </source>
</evidence>
<feature type="domain" description="PAS" evidence="8">
    <location>
        <begin position="54"/>
        <end position="90"/>
    </location>
</feature>
<dbReference type="InterPro" id="IPR004358">
    <property type="entry name" value="Sig_transdc_His_kin-like_C"/>
</dbReference>
<dbReference type="RefSeq" id="WP_344927767.1">
    <property type="nucleotide sequence ID" value="NZ_BAABCW010000009.1"/>
</dbReference>
<keyword evidence="4" id="KW-0808">Transferase</keyword>
<evidence type="ECO:0000313" key="10">
    <source>
        <dbReference type="EMBL" id="GAA3510266.1"/>
    </source>
</evidence>
<name>A0ABP6UKH0_9FLAO</name>
<dbReference type="InterPro" id="IPR003661">
    <property type="entry name" value="HisK_dim/P_dom"/>
</dbReference>
<dbReference type="PROSITE" id="PS50109">
    <property type="entry name" value="HIS_KIN"/>
    <property type="match status" value="1"/>
</dbReference>
<feature type="domain" description="Histidine kinase" evidence="7">
    <location>
        <begin position="196"/>
        <end position="406"/>
    </location>
</feature>
<dbReference type="InterPro" id="IPR036097">
    <property type="entry name" value="HisK_dim/P_sf"/>
</dbReference>
<dbReference type="NCBIfam" id="TIGR00229">
    <property type="entry name" value="sensory_box"/>
    <property type="match status" value="1"/>
</dbReference>
<keyword evidence="11" id="KW-1185">Reference proteome</keyword>
<sequence length="407" mass="46583">MKSEIEILQRALQRQKASRKQAEGILEDKSRELFQLTEELQKANRQLKEGLTESTTELQGVFDNLVDAYVLMDISGWVIKMNNAATELFGHDIKNEKINIVTLIYKEDYVYAMDSFKQLIHNGSFSDYQARVYTKNKGIRTVHINASLILDDQQKPVAAQGIVRDITEKLESEKHRQQLLNTLAKSNQELKDFAHIVSHDLKSPLRSINALVNWLKNDYTEVLEGDGLNNIKLIEQTLEKMEQLINGILSYSSAGNKDALKEQQIDINTTIDDIRKTIFIPSHIKIHTKKTLPIITGDKTKIRQLFQNLISNAVEYIDKDQGIIEVDVEDKKSHYLFSIKDNGIGIEKEYHEKVFKIFQSLGDTKNSTGIGLSIVRKIVDLYEGEIWLESELKKGTTVFFSLKKQSI</sequence>
<dbReference type="PRINTS" id="PR00344">
    <property type="entry name" value="BCTRLSENSOR"/>
</dbReference>
<comment type="catalytic activity">
    <reaction evidence="1">
        <text>ATP + protein L-histidine = ADP + protein N-phospho-L-histidine.</text>
        <dbReference type="EC" id="2.7.13.3"/>
    </reaction>
</comment>
<dbReference type="PROSITE" id="PS50113">
    <property type="entry name" value="PAC"/>
    <property type="match status" value="1"/>
</dbReference>
<comment type="caution">
    <text evidence="10">The sequence shown here is derived from an EMBL/GenBank/DDBJ whole genome shotgun (WGS) entry which is preliminary data.</text>
</comment>
<dbReference type="Gene3D" id="3.30.565.10">
    <property type="entry name" value="Histidine kinase-like ATPase, C-terminal domain"/>
    <property type="match status" value="1"/>
</dbReference>
<dbReference type="InterPro" id="IPR035965">
    <property type="entry name" value="PAS-like_dom_sf"/>
</dbReference>
<keyword evidence="6" id="KW-0175">Coiled coil</keyword>
<evidence type="ECO:0000256" key="5">
    <source>
        <dbReference type="ARBA" id="ARBA00022777"/>
    </source>
</evidence>
<dbReference type="Pfam" id="PF08447">
    <property type="entry name" value="PAS_3"/>
    <property type="match status" value="1"/>
</dbReference>
<dbReference type="CDD" id="cd00082">
    <property type="entry name" value="HisKA"/>
    <property type="match status" value="1"/>
</dbReference>
<dbReference type="SMART" id="SM00388">
    <property type="entry name" value="HisKA"/>
    <property type="match status" value="1"/>
</dbReference>
<dbReference type="PROSITE" id="PS50112">
    <property type="entry name" value="PAS"/>
    <property type="match status" value="1"/>
</dbReference>
<dbReference type="Proteomes" id="UP001500459">
    <property type="component" value="Unassembled WGS sequence"/>
</dbReference>
<gene>
    <name evidence="10" type="ORF">GCM10022393_24390</name>
</gene>
<dbReference type="EMBL" id="BAABCW010000009">
    <property type="protein sequence ID" value="GAA3510266.1"/>
    <property type="molecule type" value="Genomic_DNA"/>
</dbReference>
<dbReference type="SUPFAM" id="SSF55785">
    <property type="entry name" value="PYP-like sensor domain (PAS domain)"/>
    <property type="match status" value="1"/>
</dbReference>
<evidence type="ECO:0000259" key="8">
    <source>
        <dbReference type="PROSITE" id="PS50112"/>
    </source>
</evidence>
<dbReference type="InterPro" id="IPR000700">
    <property type="entry name" value="PAS-assoc_C"/>
</dbReference>
<reference evidence="11" key="1">
    <citation type="journal article" date="2019" name="Int. J. Syst. Evol. Microbiol.">
        <title>The Global Catalogue of Microorganisms (GCM) 10K type strain sequencing project: providing services to taxonomists for standard genome sequencing and annotation.</title>
        <authorList>
            <consortium name="The Broad Institute Genomics Platform"/>
            <consortium name="The Broad Institute Genome Sequencing Center for Infectious Disease"/>
            <person name="Wu L."/>
            <person name="Ma J."/>
        </authorList>
    </citation>
    <scope>NUCLEOTIDE SEQUENCE [LARGE SCALE GENOMIC DNA]</scope>
    <source>
        <strain evidence="11">JCM 17106</strain>
    </source>
</reference>
<dbReference type="Pfam" id="PF02518">
    <property type="entry name" value="HATPase_c"/>
    <property type="match status" value="1"/>
</dbReference>
<organism evidence="10 11">
    <name type="scientific">Aquimarina addita</name>
    <dbReference type="NCBI Taxonomy" id="870485"/>
    <lineage>
        <taxon>Bacteria</taxon>
        <taxon>Pseudomonadati</taxon>
        <taxon>Bacteroidota</taxon>
        <taxon>Flavobacteriia</taxon>
        <taxon>Flavobacteriales</taxon>
        <taxon>Flavobacteriaceae</taxon>
        <taxon>Aquimarina</taxon>
    </lineage>
</organism>
<dbReference type="SMART" id="SM00086">
    <property type="entry name" value="PAC"/>
    <property type="match status" value="1"/>
</dbReference>
<dbReference type="InterPro" id="IPR036890">
    <property type="entry name" value="HATPase_C_sf"/>
</dbReference>
<protein>
    <recommendedName>
        <fullName evidence="2">histidine kinase</fullName>
        <ecNumber evidence="2">2.7.13.3</ecNumber>
    </recommendedName>
</protein>
<dbReference type="Gene3D" id="1.10.287.130">
    <property type="match status" value="1"/>
</dbReference>
<evidence type="ECO:0000256" key="4">
    <source>
        <dbReference type="ARBA" id="ARBA00022679"/>
    </source>
</evidence>
<evidence type="ECO:0000256" key="3">
    <source>
        <dbReference type="ARBA" id="ARBA00022553"/>
    </source>
</evidence>
<keyword evidence="5" id="KW-0418">Kinase</keyword>
<dbReference type="EC" id="2.7.13.3" evidence="2"/>
<dbReference type="InterPro" id="IPR000014">
    <property type="entry name" value="PAS"/>
</dbReference>
<dbReference type="PANTHER" id="PTHR43304">
    <property type="entry name" value="PHYTOCHROME-LIKE PROTEIN CPH1"/>
    <property type="match status" value="1"/>
</dbReference>
<dbReference type="SUPFAM" id="SSF55874">
    <property type="entry name" value="ATPase domain of HSP90 chaperone/DNA topoisomerase II/histidine kinase"/>
    <property type="match status" value="1"/>
</dbReference>